<dbReference type="Proteomes" id="UP000186216">
    <property type="component" value="Unassembled WGS sequence"/>
</dbReference>
<evidence type="ECO:0000313" key="2">
    <source>
        <dbReference type="Proteomes" id="UP000186216"/>
    </source>
</evidence>
<accession>A0AA45W5W9</accession>
<reference evidence="1 2" key="1">
    <citation type="submission" date="2017-01" db="EMBL/GenBank/DDBJ databases">
        <authorList>
            <person name="Varghese N."/>
            <person name="Submissions S."/>
        </authorList>
    </citation>
    <scope>NUCLEOTIDE SEQUENCE [LARGE SCALE GENOMIC DNA]</scope>
    <source>
        <strain evidence="1 2">DSM 18447</strain>
    </source>
</reference>
<dbReference type="EMBL" id="FTOU01000010">
    <property type="protein sequence ID" value="SIS97165.1"/>
    <property type="molecule type" value="Genomic_DNA"/>
</dbReference>
<proteinExistence type="predicted"/>
<protein>
    <submittedName>
        <fullName evidence="1">Toxin CcdB</fullName>
    </submittedName>
</protein>
<dbReference type="AlphaFoldDB" id="A0AA45W5W9"/>
<evidence type="ECO:0000313" key="1">
    <source>
        <dbReference type="EMBL" id="SIS97165.1"/>
    </source>
</evidence>
<sequence length="34" mass="3841">MARFDVYACPSGEGYVLDVQASVLDSLNTRLMYR</sequence>
<organism evidence="1 2">
    <name type="scientific">Paracoccus saliphilus</name>
    <dbReference type="NCBI Taxonomy" id="405559"/>
    <lineage>
        <taxon>Bacteria</taxon>
        <taxon>Pseudomonadati</taxon>
        <taxon>Pseudomonadota</taxon>
        <taxon>Alphaproteobacteria</taxon>
        <taxon>Rhodobacterales</taxon>
        <taxon>Paracoccaceae</taxon>
        <taxon>Paracoccus</taxon>
    </lineage>
</organism>
<comment type="caution">
    <text evidence="1">The sequence shown here is derived from an EMBL/GenBank/DDBJ whole genome shotgun (WGS) entry which is preliminary data.</text>
</comment>
<name>A0AA45W5W9_9RHOB</name>
<dbReference type="InterPro" id="IPR011067">
    <property type="entry name" value="Plasmid_toxin/cell-grow_inhib"/>
</dbReference>
<gene>
    <name evidence="1" type="ORF">SAMN05421772_110147</name>
</gene>
<dbReference type="Gene3D" id="2.30.30.110">
    <property type="match status" value="1"/>
</dbReference>